<proteinExistence type="predicted"/>
<dbReference type="AlphaFoldDB" id="A0A6J6DJM3"/>
<reference evidence="1" key="1">
    <citation type="submission" date="2020-05" db="EMBL/GenBank/DDBJ databases">
        <authorList>
            <person name="Chiriac C."/>
            <person name="Salcher M."/>
            <person name="Ghai R."/>
            <person name="Kavagutti S V."/>
        </authorList>
    </citation>
    <scope>NUCLEOTIDE SEQUENCE</scope>
</reference>
<sequence>MMDVGMMTATEVPLATTFNSLKNTIIAGTITTPPPMPRSPARVPVARPMNTRAIAVTAVMASRPSAVMGMNSRIAVAINMAANR</sequence>
<dbReference type="EMBL" id="CAEZTS010000001">
    <property type="protein sequence ID" value="CAB4564367.1"/>
    <property type="molecule type" value="Genomic_DNA"/>
</dbReference>
<accession>A0A6J6DJM3</accession>
<organism evidence="1">
    <name type="scientific">freshwater metagenome</name>
    <dbReference type="NCBI Taxonomy" id="449393"/>
    <lineage>
        <taxon>unclassified sequences</taxon>
        <taxon>metagenomes</taxon>
        <taxon>ecological metagenomes</taxon>
    </lineage>
</organism>
<protein>
    <submittedName>
        <fullName evidence="1">Unannotated protein</fullName>
    </submittedName>
</protein>
<evidence type="ECO:0000313" key="1">
    <source>
        <dbReference type="EMBL" id="CAB4564367.1"/>
    </source>
</evidence>
<name>A0A6J6DJM3_9ZZZZ</name>
<gene>
    <name evidence="1" type="ORF">UFOPK1722_00001</name>
</gene>